<dbReference type="Proteomes" id="UP000316270">
    <property type="component" value="Chromosome 19"/>
</dbReference>
<evidence type="ECO:0000313" key="2">
    <source>
        <dbReference type="EMBL" id="QDS78006.1"/>
    </source>
</evidence>
<keyword evidence="3" id="KW-1185">Reference proteome</keyword>
<dbReference type="SUPFAM" id="SSF101447">
    <property type="entry name" value="Formin homology 2 domain (FH2 domain)"/>
    <property type="match status" value="1"/>
</dbReference>
<gene>
    <name evidence="2" type="ORF">FKW77_002491</name>
</gene>
<organism evidence="2 3">
    <name type="scientific">Venturia effusa</name>
    <dbReference type="NCBI Taxonomy" id="50376"/>
    <lineage>
        <taxon>Eukaryota</taxon>
        <taxon>Fungi</taxon>
        <taxon>Dikarya</taxon>
        <taxon>Ascomycota</taxon>
        <taxon>Pezizomycotina</taxon>
        <taxon>Dothideomycetes</taxon>
        <taxon>Pleosporomycetidae</taxon>
        <taxon>Venturiales</taxon>
        <taxon>Venturiaceae</taxon>
        <taxon>Venturia</taxon>
    </lineage>
</organism>
<protein>
    <submittedName>
        <fullName evidence="2">Uncharacterized protein</fullName>
    </submittedName>
</protein>
<evidence type="ECO:0000256" key="1">
    <source>
        <dbReference type="SAM" id="MobiDB-lite"/>
    </source>
</evidence>
<feature type="compositionally biased region" description="Basic and acidic residues" evidence="1">
    <location>
        <begin position="57"/>
        <end position="66"/>
    </location>
</feature>
<feature type="region of interest" description="Disordered" evidence="1">
    <location>
        <begin position="1"/>
        <end position="69"/>
    </location>
</feature>
<dbReference type="PANTHER" id="PTHR45691">
    <property type="entry name" value="PROTEIN DIAPHANOUS"/>
    <property type="match status" value="1"/>
</dbReference>
<dbReference type="GO" id="GO:0005884">
    <property type="term" value="C:actin filament"/>
    <property type="evidence" value="ECO:0007669"/>
    <property type="project" value="TreeGrafter"/>
</dbReference>
<feature type="compositionally biased region" description="Basic and acidic residues" evidence="1">
    <location>
        <begin position="270"/>
        <end position="281"/>
    </location>
</feature>
<proteinExistence type="predicted"/>
<feature type="compositionally biased region" description="Pro residues" evidence="1">
    <location>
        <begin position="240"/>
        <end position="269"/>
    </location>
</feature>
<reference evidence="2 3" key="1">
    <citation type="submission" date="2019-07" db="EMBL/GenBank/DDBJ databases">
        <title>Finished genome of Venturia effusa.</title>
        <authorList>
            <person name="Young C.A."/>
            <person name="Cox M.P."/>
            <person name="Ganley A.R.D."/>
            <person name="David W.J."/>
        </authorList>
    </citation>
    <scope>NUCLEOTIDE SEQUENCE [LARGE SCALE GENOMIC DNA]</scope>
    <source>
        <strain evidence="3">albino</strain>
    </source>
</reference>
<sequence>MTVPRLQANLVYRNGQQQHPPRTQYPRSQMPPRPVYSGYDEYEDRYDPTRPPPRSRRSMDVPRSDPRYGPAALLDEMYTRRQPLRSPYLHNQPIPPPHAHAHVHETYPHAPEPVHRLSFDNAALRLFNELTTSRNFLSDLLDSFDRETAGIKPYADAKIQESLWRRKIEKVDEEGAKQNERMRYENQVPANLDLAPPPLPPLPPPVGYPIETFHSTASRLVDALRMAASSVPVRTSLNSPAPPPPPPLGFSTNPLPPLPPPPPPPPPPPRTEEERNEETDSMKRLIKKLQGQYRDLCELIEGSKKSARKCGELIKDLGILLDVLDNSGNLWRQGGGGC</sequence>
<dbReference type="OrthoDB" id="3925428at2759"/>
<feature type="compositionally biased region" description="Polar residues" evidence="1">
    <location>
        <begin position="14"/>
        <end position="27"/>
    </location>
</feature>
<dbReference type="EMBL" id="CP042203">
    <property type="protein sequence ID" value="QDS78006.1"/>
    <property type="molecule type" value="Genomic_DNA"/>
</dbReference>
<evidence type="ECO:0000313" key="3">
    <source>
        <dbReference type="Proteomes" id="UP000316270"/>
    </source>
</evidence>
<accession>A0A517LQX6</accession>
<dbReference type="InterPro" id="IPR051412">
    <property type="entry name" value="Formin_Homology_Diaphanous_sf"/>
</dbReference>
<feature type="region of interest" description="Disordered" evidence="1">
    <location>
        <begin position="234"/>
        <end position="281"/>
    </location>
</feature>
<dbReference type="AlphaFoldDB" id="A0A517LQX6"/>
<dbReference type="PANTHER" id="PTHR45691:SF6">
    <property type="entry name" value="PROTEIN DIAPHANOUS"/>
    <property type="match status" value="1"/>
</dbReference>
<name>A0A517LQX6_9PEZI</name>
<dbReference type="GO" id="GO:0030041">
    <property type="term" value="P:actin filament polymerization"/>
    <property type="evidence" value="ECO:0007669"/>
    <property type="project" value="TreeGrafter"/>
</dbReference>